<reference evidence="3 4" key="1">
    <citation type="journal article" date="2015" name="Fungal Genet. Biol.">
        <title>Evolution of novel wood decay mechanisms in Agaricales revealed by the genome sequences of Fistulina hepatica and Cylindrobasidium torrendii.</title>
        <authorList>
            <person name="Floudas D."/>
            <person name="Held B.W."/>
            <person name="Riley R."/>
            <person name="Nagy L.G."/>
            <person name="Koehler G."/>
            <person name="Ransdell A.S."/>
            <person name="Younus H."/>
            <person name="Chow J."/>
            <person name="Chiniquy J."/>
            <person name="Lipzen A."/>
            <person name="Tritt A."/>
            <person name="Sun H."/>
            <person name="Haridas S."/>
            <person name="LaButti K."/>
            <person name="Ohm R.A."/>
            <person name="Kues U."/>
            <person name="Blanchette R.A."/>
            <person name="Grigoriev I.V."/>
            <person name="Minto R.E."/>
            <person name="Hibbett D.S."/>
        </authorList>
    </citation>
    <scope>NUCLEOTIDE SEQUENCE [LARGE SCALE GENOMIC DNA]</scope>
    <source>
        <strain evidence="3 4">FP15055 ss-10</strain>
    </source>
</reference>
<protein>
    <submittedName>
        <fullName evidence="3">Uncharacterized protein</fullName>
    </submittedName>
</protein>
<feature type="region of interest" description="Disordered" evidence="1">
    <location>
        <begin position="32"/>
        <end position="61"/>
    </location>
</feature>
<evidence type="ECO:0000256" key="2">
    <source>
        <dbReference type="SAM" id="Phobius"/>
    </source>
</evidence>
<proteinExistence type="predicted"/>
<dbReference type="EMBL" id="KN880993">
    <property type="protein sequence ID" value="KIY61262.1"/>
    <property type="molecule type" value="Genomic_DNA"/>
</dbReference>
<dbReference type="AlphaFoldDB" id="A0A0D7AST2"/>
<keyword evidence="2" id="KW-0472">Membrane</keyword>
<keyword evidence="2" id="KW-1133">Transmembrane helix</keyword>
<accession>A0A0D7AST2</accession>
<feature type="transmembrane region" description="Helical" evidence="2">
    <location>
        <begin position="90"/>
        <end position="112"/>
    </location>
</feature>
<name>A0A0D7AST2_9AGAR</name>
<evidence type="ECO:0000313" key="4">
    <source>
        <dbReference type="Proteomes" id="UP000054007"/>
    </source>
</evidence>
<sequence length="125" mass="13199">MIHDATSATVLDLDTECVEELHSYIAASNPKPARLITTTPSPRDAASALPTPPATPNDDDAHFDLVRRSPPVSRARLAVTSVFEVGRDTLAVLSIAALISYAGPLCLVYAAAHTILRGGKCSCRC</sequence>
<dbReference type="Proteomes" id="UP000054007">
    <property type="component" value="Unassembled WGS sequence"/>
</dbReference>
<evidence type="ECO:0000256" key="1">
    <source>
        <dbReference type="SAM" id="MobiDB-lite"/>
    </source>
</evidence>
<gene>
    <name evidence="3" type="ORF">CYLTODRAFT_495336</name>
</gene>
<evidence type="ECO:0000313" key="3">
    <source>
        <dbReference type="EMBL" id="KIY61262.1"/>
    </source>
</evidence>
<keyword evidence="4" id="KW-1185">Reference proteome</keyword>
<keyword evidence="2" id="KW-0812">Transmembrane</keyword>
<organism evidence="3 4">
    <name type="scientific">Cylindrobasidium torrendii FP15055 ss-10</name>
    <dbReference type="NCBI Taxonomy" id="1314674"/>
    <lineage>
        <taxon>Eukaryota</taxon>
        <taxon>Fungi</taxon>
        <taxon>Dikarya</taxon>
        <taxon>Basidiomycota</taxon>
        <taxon>Agaricomycotina</taxon>
        <taxon>Agaricomycetes</taxon>
        <taxon>Agaricomycetidae</taxon>
        <taxon>Agaricales</taxon>
        <taxon>Marasmiineae</taxon>
        <taxon>Physalacriaceae</taxon>
        <taxon>Cylindrobasidium</taxon>
    </lineage>
</organism>